<dbReference type="PROSITE" id="PS51898">
    <property type="entry name" value="TYR_RECOMBINASE"/>
    <property type="match status" value="1"/>
</dbReference>
<dbReference type="Gene3D" id="1.10.443.10">
    <property type="entry name" value="Intergrase catalytic core"/>
    <property type="match status" value="1"/>
</dbReference>
<proteinExistence type="inferred from homology"/>
<dbReference type="AlphaFoldDB" id="A0A6L9MJU5"/>
<dbReference type="Gene3D" id="1.10.150.130">
    <property type="match status" value="1"/>
</dbReference>
<evidence type="ECO:0000259" key="5">
    <source>
        <dbReference type="PROSITE" id="PS51898"/>
    </source>
</evidence>
<evidence type="ECO:0000313" key="6">
    <source>
        <dbReference type="EMBL" id="NDV88001.1"/>
    </source>
</evidence>
<comment type="similarity">
    <text evidence="1">Belongs to the 'phage' integrase family.</text>
</comment>
<evidence type="ECO:0000313" key="7">
    <source>
        <dbReference type="Proteomes" id="UP000476332"/>
    </source>
</evidence>
<keyword evidence="4" id="KW-0233">DNA recombination</keyword>
<dbReference type="GO" id="GO:0003677">
    <property type="term" value="F:DNA binding"/>
    <property type="evidence" value="ECO:0007669"/>
    <property type="project" value="UniProtKB-KW"/>
</dbReference>
<dbReference type="PANTHER" id="PTHR30349:SF41">
    <property type="entry name" value="INTEGRASE_RECOMBINASE PROTEIN MJ0367-RELATED"/>
    <property type="match status" value="1"/>
</dbReference>
<dbReference type="InterPro" id="IPR013762">
    <property type="entry name" value="Integrase-like_cat_sf"/>
</dbReference>
<dbReference type="GO" id="GO:0015074">
    <property type="term" value="P:DNA integration"/>
    <property type="evidence" value="ECO:0007669"/>
    <property type="project" value="UniProtKB-KW"/>
</dbReference>
<evidence type="ECO:0000256" key="4">
    <source>
        <dbReference type="ARBA" id="ARBA00023172"/>
    </source>
</evidence>
<comment type="caution">
    <text evidence="6">The sequence shown here is derived from an EMBL/GenBank/DDBJ whole genome shotgun (WGS) entry which is preliminary data.</text>
</comment>
<evidence type="ECO:0000256" key="2">
    <source>
        <dbReference type="ARBA" id="ARBA00022908"/>
    </source>
</evidence>
<dbReference type="Pfam" id="PF00589">
    <property type="entry name" value="Phage_integrase"/>
    <property type="match status" value="1"/>
</dbReference>
<gene>
    <name evidence="6" type="ORF">GTW51_14950</name>
</gene>
<dbReference type="Proteomes" id="UP000476332">
    <property type="component" value="Unassembled WGS sequence"/>
</dbReference>
<dbReference type="SUPFAM" id="SSF56349">
    <property type="entry name" value="DNA breaking-rejoining enzymes"/>
    <property type="match status" value="1"/>
</dbReference>
<dbReference type="InterPro" id="IPR002104">
    <property type="entry name" value="Integrase_catalytic"/>
</dbReference>
<dbReference type="PANTHER" id="PTHR30349">
    <property type="entry name" value="PHAGE INTEGRASE-RELATED"/>
    <property type="match status" value="1"/>
</dbReference>
<dbReference type="EMBL" id="JAAAMJ010000012">
    <property type="protein sequence ID" value="NDV88001.1"/>
    <property type="molecule type" value="Genomic_DNA"/>
</dbReference>
<reference evidence="6 7" key="1">
    <citation type="submission" date="2020-01" db="EMBL/GenBank/DDBJ databases">
        <title>Genomes of bacteria type strains.</title>
        <authorList>
            <person name="Chen J."/>
            <person name="Zhu S."/>
            <person name="Chen J."/>
        </authorList>
    </citation>
    <scope>NUCLEOTIDE SEQUENCE [LARGE SCALE GENOMIC DNA]</scope>
    <source>
        <strain evidence="6 7">KCTC 52919</strain>
    </source>
</reference>
<sequence length="342" mass="37553">MPRKRPPYLLRETTRHGTVVWYVRKGNGPRIRIKGEYGSSDFTAAYTAAVNDELQPKSATVSAASLEWLIARYRETGGWLTLSAATRRQRENIFKGVIANVGKQPYQAMTKAVIVAGREKRAATPAQARNFLDAMRGLFRWSLEAGHVAVDPTAGVKNPARPKTDGFPVWTEDDVDRYEARWPIGTRQRVWLDVLLYTGLRRGDAVRSGRQHVSDGVITLKTEKSRYTVEVTIPILPVLAVTLAAGPCGDLAYICGERGQPLTKETFGNDFREACRSAKVQKSAHGVRKIGATRAANAGATVAELEAIFGWQGGAMASLYTRAADRRRLAKGAISKLDRNAG</sequence>
<evidence type="ECO:0000256" key="1">
    <source>
        <dbReference type="ARBA" id="ARBA00008857"/>
    </source>
</evidence>
<keyword evidence="3" id="KW-0238">DNA-binding</keyword>
<evidence type="ECO:0000256" key="3">
    <source>
        <dbReference type="ARBA" id="ARBA00023125"/>
    </source>
</evidence>
<dbReference type="RefSeq" id="WP_163044924.1">
    <property type="nucleotide sequence ID" value="NZ_JAAAMJ010000012.1"/>
</dbReference>
<dbReference type="GO" id="GO:0006310">
    <property type="term" value="P:DNA recombination"/>
    <property type="evidence" value="ECO:0007669"/>
    <property type="project" value="UniProtKB-KW"/>
</dbReference>
<feature type="domain" description="Tyr recombinase" evidence="5">
    <location>
        <begin position="165"/>
        <end position="334"/>
    </location>
</feature>
<keyword evidence="7" id="KW-1185">Reference proteome</keyword>
<dbReference type="InterPro" id="IPR011010">
    <property type="entry name" value="DNA_brk_join_enz"/>
</dbReference>
<name>A0A6L9MJU5_9HYPH</name>
<dbReference type="InterPro" id="IPR010998">
    <property type="entry name" value="Integrase_recombinase_N"/>
</dbReference>
<keyword evidence="2" id="KW-0229">DNA integration</keyword>
<organism evidence="6 7">
    <name type="scientific">Aurantimonas aggregata</name>
    <dbReference type="NCBI Taxonomy" id="2047720"/>
    <lineage>
        <taxon>Bacteria</taxon>
        <taxon>Pseudomonadati</taxon>
        <taxon>Pseudomonadota</taxon>
        <taxon>Alphaproteobacteria</taxon>
        <taxon>Hyphomicrobiales</taxon>
        <taxon>Aurantimonadaceae</taxon>
        <taxon>Aurantimonas</taxon>
    </lineage>
</organism>
<accession>A0A6L9MJU5</accession>
<protein>
    <submittedName>
        <fullName evidence="6">Tyrosine-type recombinase/integrase</fullName>
    </submittedName>
</protein>
<dbReference type="InterPro" id="IPR050090">
    <property type="entry name" value="Tyrosine_recombinase_XerCD"/>
</dbReference>